<proteinExistence type="predicted"/>
<dbReference type="EMBL" id="FQWZ01000001">
    <property type="protein sequence ID" value="SHG47504.1"/>
    <property type="molecule type" value="Genomic_DNA"/>
</dbReference>
<keyword evidence="3" id="KW-1185">Reference proteome</keyword>
<evidence type="ECO:0000256" key="1">
    <source>
        <dbReference type="SAM" id="SignalP"/>
    </source>
</evidence>
<organism evidence="2 3">
    <name type="scientific">Hydrocarboniphaga daqingensis</name>
    <dbReference type="NCBI Taxonomy" id="490188"/>
    <lineage>
        <taxon>Bacteria</taxon>
        <taxon>Pseudomonadati</taxon>
        <taxon>Pseudomonadota</taxon>
        <taxon>Gammaproteobacteria</taxon>
        <taxon>Nevskiales</taxon>
        <taxon>Nevskiaceae</taxon>
        <taxon>Hydrocarboniphaga</taxon>
    </lineage>
</organism>
<protein>
    <submittedName>
        <fullName evidence="2">Uncharacterized protein</fullName>
    </submittedName>
</protein>
<evidence type="ECO:0000313" key="3">
    <source>
        <dbReference type="Proteomes" id="UP000199758"/>
    </source>
</evidence>
<dbReference type="RefSeq" id="WP_072893080.1">
    <property type="nucleotide sequence ID" value="NZ_FQWZ01000001.1"/>
</dbReference>
<evidence type="ECO:0000313" key="2">
    <source>
        <dbReference type="EMBL" id="SHG47504.1"/>
    </source>
</evidence>
<gene>
    <name evidence="2" type="ORF">SAMN04488068_0350</name>
</gene>
<keyword evidence="1" id="KW-0732">Signal</keyword>
<dbReference type="Proteomes" id="UP000199758">
    <property type="component" value="Unassembled WGS sequence"/>
</dbReference>
<dbReference type="AlphaFoldDB" id="A0A1M5K401"/>
<feature type="signal peptide" evidence="1">
    <location>
        <begin position="1"/>
        <end position="29"/>
    </location>
</feature>
<feature type="chain" id="PRO_5012793400" evidence="1">
    <location>
        <begin position="30"/>
        <end position="199"/>
    </location>
</feature>
<accession>A0A1M5K401</accession>
<sequence length="199" mass="21279">MNSDTANALKILMSATSALLLLLSGSAQAASLTVIDYEKPVAAAISPGSPDFDGDGRTDYFEIRREAAARGADGEQTCLYVALNQGDGRWSHDRAYCATWNVSTMPVPDRVTRSGASEHVALLSPKMLIPKFGYVASARDAVFVSANGKPSFLFYDGVDYVLHTGLDAREVVSIEAMEMLARFETQRGGHAQTNAVSAP</sequence>
<name>A0A1M5K401_9GAMM</name>
<reference evidence="2 3" key="1">
    <citation type="submission" date="2016-11" db="EMBL/GenBank/DDBJ databases">
        <authorList>
            <person name="Jaros S."/>
            <person name="Januszkiewicz K."/>
            <person name="Wedrychowicz H."/>
        </authorList>
    </citation>
    <scope>NUCLEOTIDE SEQUENCE [LARGE SCALE GENOMIC DNA]</scope>
    <source>
        <strain evidence="2 3">CGMCC 1.7049</strain>
    </source>
</reference>